<dbReference type="SUPFAM" id="SSF47384">
    <property type="entry name" value="Homodimeric domain of signal transducing histidine kinase"/>
    <property type="match status" value="1"/>
</dbReference>
<dbReference type="Gene3D" id="1.10.287.130">
    <property type="match status" value="1"/>
</dbReference>
<dbReference type="SMART" id="SM00065">
    <property type="entry name" value="GAF"/>
    <property type="match status" value="1"/>
</dbReference>
<dbReference type="SUPFAM" id="SSF55781">
    <property type="entry name" value="GAF domain-like"/>
    <property type="match status" value="1"/>
</dbReference>
<dbReference type="SMART" id="SM00387">
    <property type="entry name" value="HATPase_c"/>
    <property type="match status" value="1"/>
</dbReference>
<dbReference type="Pfam" id="PF13185">
    <property type="entry name" value="GAF_2"/>
    <property type="match status" value="1"/>
</dbReference>
<dbReference type="AlphaFoldDB" id="A0A6P1BPL3"/>
<dbReference type="PRINTS" id="PR00344">
    <property type="entry name" value="BCTRLSENSOR"/>
</dbReference>
<evidence type="ECO:0000313" key="7">
    <source>
        <dbReference type="Proteomes" id="UP000468531"/>
    </source>
</evidence>
<gene>
    <name evidence="6" type="ORF">FNJ47_28180</name>
</gene>
<dbReference type="PANTHER" id="PTHR43065:SF42">
    <property type="entry name" value="TWO-COMPONENT SENSOR PPRA"/>
    <property type="match status" value="1"/>
</dbReference>
<dbReference type="InterPro" id="IPR036097">
    <property type="entry name" value="HisK_dim/P_sf"/>
</dbReference>
<dbReference type="InterPro" id="IPR003594">
    <property type="entry name" value="HATPase_dom"/>
</dbReference>
<dbReference type="InterPro" id="IPR004358">
    <property type="entry name" value="Sig_transdc_His_kin-like_C"/>
</dbReference>
<dbReference type="SMART" id="SM00388">
    <property type="entry name" value="HisKA"/>
    <property type="match status" value="1"/>
</dbReference>
<dbReference type="PROSITE" id="PS50109">
    <property type="entry name" value="HIS_KIN"/>
    <property type="match status" value="1"/>
</dbReference>
<dbReference type="Pfam" id="PF00512">
    <property type="entry name" value="HisKA"/>
    <property type="match status" value="1"/>
</dbReference>
<dbReference type="PANTHER" id="PTHR43065">
    <property type="entry name" value="SENSOR HISTIDINE KINASE"/>
    <property type="match status" value="1"/>
</dbReference>
<sequence>MGTAGKRKIEELERELQLAVTDNANLQNELAIALERQTVTAKILNVIALSRTDVQPVFDVISESSRRLLGGQTALVTRVVDDELHLAACTVGSEAGHAEIRATFPAPLTCSGIHSRVASTSKMAFRSDVETESDVPEPVKHMARARGYRSIIVVPMLRGGLAIGTIGVSRAEPGVFSDSQINLLNTFADQAVIAIENARLFEEVQARTTQLARSLDELRAAQDRLVQTEKLTSLGQLTAGIAHEIKNPLNFVNNFAALSVELMDEVNDTFTTVVLPDDVRDEFNELRGFLKDNLNKIVQHGKRADSIVKNMLLHSRGVGGEHRPTDINGLVEESLNLAYHGARAETPQFNATLSRDFDPDAGVATVFPQEITRVLLNLMSNGFYAVAKRSGESQVGFEPTLSASTRNCGDHVEIRIRDNGVGIVPEVKEKMFNPFFTTKPPGEGTGLGLSMSHDIIVKQHGGRIDVETELGEFTEFTILLPRGSNVSSNRGSER</sequence>
<comment type="caution">
    <text evidence="6">The sequence shown here is derived from an EMBL/GenBank/DDBJ whole genome shotgun (WGS) entry which is preliminary data.</text>
</comment>
<keyword evidence="3" id="KW-0597">Phosphoprotein</keyword>
<comment type="catalytic activity">
    <reaction evidence="1">
        <text>ATP + protein L-histidine = ADP + protein N-phospho-L-histidine.</text>
        <dbReference type="EC" id="2.7.13.3"/>
    </reaction>
</comment>
<proteinExistence type="predicted"/>
<dbReference type="EMBL" id="VKHP01000137">
    <property type="protein sequence ID" value="NEU99600.1"/>
    <property type="molecule type" value="Genomic_DNA"/>
</dbReference>
<evidence type="ECO:0000256" key="2">
    <source>
        <dbReference type="ARBA" id="ARBA00012438"/>
    </source>
</evidence>
<feature type="coiled-coil region" evidence="4">
    <location>
        <begin position="9"/>
        <end position="36"/>
    </location>
</feature>
<evidence type="ECO:0000313" key="6">
    <source>
        <dbReference type="EMBL" id="NEU99600.1"/>
    </source>
</evidence>
<reference evidence="6 7" key="1">
    <citation type="journal article" date="2020" name="Arch. Microbiol.">
        <title>Bradyrhizobium uaiense sp. nov., a new highly efficient cowpea symbiont.</title>
        <authorList>
            <person name="Cabral Michel D."/>
            <person name="Azarias Guimaraes A."/>
            <person name="Martins da Costa E."/>
            <person name="Soares de Carvalho T."/>
            <person name="Balsanelli E."/>
            <person name="Willems A."/>
            <person name="Maltempi de Souza E."/>
            <person name="de Souza Moreira F.M."/>
        </authorList>
    </citation>
    <scope>NUCLEOTIDE SEQUENCE [LARGE SCALE GENOMIC DNA]</scope>
    <source>
        <strain evidence="6 7">UFLA 03-164</strain>
    </source>
</reference>
<dbReference type="GO" id="GO:0000155">
    <property type="term" value="F:phosphorelay sensor kinase activity"/>
    <property type="evidence" value="ECO:0007669"/>
    <property type="project" value="InterPro"/>
</dbReference>
<evidence type="ECO:0000256" key="3">
    <source>
        <dbReference type="ARBA" id="ARBA00022553"/>
    </source>
</evidence>
<dbReference type="Gene3D" id="3.30.450.40">
    <property type="match status" value="1"/>
</dbReference>
<evidence type="ECO:0000256" key="1">
    <source>
        <dbReference type="ARBA" id="ARBA00000085"/>
    </source>
</evidence>
<dbReference type="EC" id="2.7.13.3" evidence="2"/>
<keyword evidence="7" id="KW-1185">Reference proteome</keyword>
<dbReference type="InterPro" id="IPR036890">
    <property type="entry name" value="HATPase_C_sf"/>
</dbReference>
<dbReference type="InterPro" id="IPR029016">
    <property type="entry name" value="GAF-like_dom_sf"/>
</dbReference>
<evidence type="ECO:0000256" key="4">
    <source>
        <dbReference type="SAM" id="Coils"/>
    </source>
</evidence>
<dbReference type="CDD" id="cd00082">
    <property type="entry name" value="HisKA"/>
    <property type="match status" value="1"/>
</dbReference>
<dbReference type="RefSeq" id="WP_163158961.1">
    <property type="nucleotide sequence ID" value="NZ_VKHP01000137.1"/>
</dbReference>
<accession>A0A6P1BPL3</accession>
<name>A0A6P1BPL3_9BRAD</name>
<feature type="domain" description="Histidine kinase" evidence="5">
    <location>
        <begin position="240"/>
        <end position="484"/>
    </location>
</feature>
<dbReference type="InterPro" id="IPR003661">
    <property type="entry name" value="HisK_dim/P_dom"/>
</dbReference>
<dbReference type="InterPro" id="IPR005467">
    <property type="entry name" value="His_kinase_dom"/>
</dbReference>
<keyword evidence="4" id="KW-0175">Coiled coil</keyword>
<dbReference type="Gene3D" id="3.30.565.10">
    <property type="entry name" value="Histidine kinase-like ATPase, C-terminal domain"/>
    <property type="match status" value="1"/>
</dbReference>
<dbReference type="SUPFAM" id="SSF55874">
    <property type="entry name" value="ATPase domain of HSP90 chaperone/DNA topoisomerase II/histidine kinase"/>
    <property type="match status" value="1"/>
</dbReference>
<dbReference type="Proteomes" id="UP000468531">
    <property type="component" value="Unassembled WGS sequence"/>
</dbReference>
<dbReference type="InterPro" id="IPR003018">
    <property type="entry name" value="GAF"/>
</dbReference>
<dbReference type="Pfam" id="PF02518">
    <property type="entry name" value="HATPase_c"/>
    <property type="match status" value="1"/>
</dbReference>
<organism evidence="6 7">
    <name type="scientific">Bradyrhizobium uaiense</name>
    <dbReference type="NCBI Taxonomy" id="2594946"/>
    <lineage>
        <taxon>Bacteria</taxon>
        <taxon>Pseudomonadati</taxon>
        <taxon>Pseudomonadota</taxon>
        <taxon>Alphaproteobacteria</taxon>
        <taxon>Hyphomicrobiales</taxon>
        <taxon>Nitrobacteraceae</taxon>
        <taxon>Bradyrhizobium</taxon>
    </lineage>
</organism>
<protein>
    <recommendedName>
        <fullName evidence="2">histidine kinase</fullName>
        <ecNumber evidence="2">2.7.13.3</ecNumber>
    </recommendedName>
</protein>
<evidence type="ECO:0000259" key="5">
    <source>
        <dbReference type="PROSITE" id="PS50109"/>
    </source>
</evidence>